<dbReference type="Pfam" id="PF00005">
    <property type="entry name" value="ABC_tran"/>
    <property type="match status" value="1"/>
</dbReference>
<reference evidence="9 10" key="1">
    <citation type="submission" date="2018-03" db="EMBL/GenBank/DDBJ databases">
        <title>Genomic Encyclopedia of Archaeal and Bacterial Type Strains, Phase II (KMG-II): from individual species to whole genera.</title>
        <authorList>
            <person name="Goeker M."/>
        </authorList>
    </citation>
    <scope>NUCLEOTIDE SEQUENCE [LARGE SCALE GENOMIC DNA]</scope>
    <source>
        <strain evidence="9 10">DSM 45601</strain>
    </source>
</reference>
<evidence type="ECO:0000256" key="2">
    <source>
        <dbReference type="ARBA" id="ARBA00022692"/>
    </source>
</evidence>
<dbReference type="InterPro" id="IPR003439">
    <property type="entry name" value="ABC_transporter-like_ATP-bd"/>
</dbReference>
<dbReference type="PROSITE" id="PS50893">
    <property type="entry name" value="ABC_TRANSPORTER_2"/>
    <property type="match status" value="1"/>
</dbReference>
<feature type="compositionally biased region" description="Low complexity" evidence="5">
    <location>
        <begin position="583"/>
        <end position="598"/>
    </location>
</feature>
<dbReference type="EMBL" id="PVZC01000007">
    <property type="protein sequence ID" value="PRX96814.1"/>
    <property type="molecule type" value="Genomic_DNA"/>
</dbReference>
<sequence>MSAAPGTGGALLRRMVRRHWGRVVGGVVLLSGHQVSEALVPVMIGVTIDRAVATGDPLALALCLLGLAVLFTALTMCWRFGARLMYAVQEHEAHRLRMELGGRVLEPGGVRTGRASGELVSIGTSDAERSTQALRGVAELAGGAAALTVAAVALVGLHPLLGIGVLVGAVLLAVLVRRLAPVLTRHSADQQEAAGRTAALATDLVTGVRVLRGIGAQRAAAERYRASSRATLAATLRVATSYGANTGVTTLLGGLFLAAVTAAAGYLALDGQLGIGAFVTVVGLAQYVTEPIDYVGTSARSFATARASADRVAAVLAAPPEVESGTREVPASLAGAPESSSVAAEGGRGAPQDALRSPSARPAADLVHEPAGADAPEAVPNGARDASPAVEPASRQVGAPSDTGSGPTTTAGASNGGRHTPGPLGEVPAARPVPAAPSVPEDAASRPEPVAVRPGAAFGAASARVAGDPDADVMALRQVSAVPEAPDETGAGPDAERADALTGDGLWASDPGSVSGDRDAAVPTGRDGAVTGRMSVGGTGAPGAGGGGPSDGLAPGSGGSGSTSPRVTANDGLSGGGDGGAGAVVAPPGDGEASVATGAAPPHVAAGVAGAGGPAANRVGAAASGRAPGGAERVSAGPAAVELRGLGYRSLDGLDLRVGFGEIAGLVVHDPRDAAALLAVLAGRVRAEERTGAVLLGGVAWEELDLRAARRAVLVEPHATDLFDGTVRGNLLAGRPEAGEDEIGAAVAAASAGDIVADHPLGLDQPVADRGRNLSGGQRQRLALARALLADGPVLVLHDPTTAVDAVTEAAMADGIARTRAGRATLLVTTSPALLARADRVIVVRSGRVAAEGVHAELAADASYRELVLR</sequence>
<evidence type="ECO:0000256" key="1">
    <source>
        <dbReference type="ARBA" id="ARBA00004651"/>
    </source>
</evidence>
<keyword evidence="4 6" id="KW-0472">Membrane</keyword>
<dbReference type="PANTHER" id="PTHR43394">
    <property type="entry name" value="ATP-DEPENDENT PERMEASE MDL1, MITOCHONDRIAL"/>
    <property type="match status" value="1"/>
</dbReference>
<evidence type="ECO:0000259" key="7">
    <source>
        <dbReference type="PROSITE" id="PS50893"/>
    </source>
</evidence>
<proteinExistence type="predicted"/>
<dbReference type="GO" id="GO:0016887">
    <property type="term" value="F:ATP hydrolysis activity"/>
    <property type="evidence" value="ECO:0007669"/>
    <property type="project" value="InterPro"/>
</dbReference>
<feature type="transmembrane region" description="Helical" evidence="6">
    <location>
        <begin position="247"/>
        <end position="269"/>
    </location>
</feature>
<keyword evidence="10" id="KW-1185">Reference proteome</keyword>
<feature type="region of interest" description="Disordered" evidence="5">
    <location>
        <begin position="617"/>
        <end position="636"/>
    </location>
</feature>
<dbReference type="InterPro" id="IPR027417">
    <property type="entry name" value="P-loop_NTPase"/>
</dbReference>
<feature type="domain" description="ABC transporter" evidence="7">
    <location>
        <begin position="636"/>
        <end position="870"/>
    </location>
</feature>
<evidence type="ECO:0000256" key="3">
    <source>
        <dbReference type="ARBA" id="ARBA00022989"/>
    </source>
</evidence>
<dbReference type="AlphaFoldDB" id="A0A2T0PZ44"/>
<dbReference type="GO" id="GO:0015421">
    <property type="term" value="F:ABC-type oligopeptide transporter activity"/>
    <property type="evidence" value="ECO:0007669"/>
    <property type="project" value="TreeGrafter"/>
</dbReference>
<dbReference type="InterPro" id="IPR017871">
    <property type="entry name" value="ABC_transporter-like_CS"/>
</dbReference>
<dbReference type="RefSeq" id="WP_106250335.1">
    <property type="nucleotide sequence ID" value="NZ_PVZC01000007.1"/>
</dbReference>
<dbReference type="Gene3D" id="3.40.50.300">
    <property type="entry name" value="P-loop containing nucleotide triphosphate hydrolases"/>
    <property type="match status" value="1"/>
</dbReference>
<dbReference type="CDD" id="cd07346">
    <property type="entry name" value="ABC_6TM_exporters"/>
    <property type="match status" value="1"/>
</dbReference>
<dbReference type="OrthoDB" id="4966664at2"/>
<dbReference type="PROSITE" id="PS00211">
    <property type="entry name" value="ABC_TRANSPORTER_1"/>
    <property type="match status" value="1"/>
</dbReference>
<feature type="transmembrane region" description="Helical" evidence="6">
    <location>
        <begin position="137"/>
        <end position="155"/>
    </location>
</feature>
<feature type="compositionally biased region" description="Gly residues" evidence="5">
    <location>
        <begin position="573"/>
        <end position="582"/>
    </location>
</feature>
<dbReference type="GO" id="GO:0005886">
    <property type="term" value="C:plasma membrane"/>
    <property type="evidence" value="ECO:0007669"/>
    <property type="project" value="UniProtKB-SubCell"/>
</dbReference>
<dbReference type="GO" id="GO:0005524">
    <property type="term" value="F:ATP binding"/>
    <property type="evidence" value="ECO:0007669"/>
    <property type="project" value="InterPro"/>
</dbReference>
<keyword evidence="2 6" id="KW-0812">Transmembrane</keyword>
<protein>
    <submittedName>
        <fullName evidence="9">ABC transporter family protein</fullName>
    </submittedName>
</protein>
<feature type="region of interest" description="Disordered" evidence="5">
    <location>
        <begin position="320"/>
        <end position="451"/>
    </location>
</feature>
<dbReference type="PANTHER" id="PTHR43394:SF1">
    <property type="entry name" value="ATP-BINDING CASSETTE SUB-FAMILY B MEMBER 10, MITOCHONDRIAL"/>
    <property type="match status" value="1"/>
</dbReference>
<comment type="caution">
    <text evidence="9">The sequence shown here is derived from an EMBL/GenBank/DDBJ whole genome shotgun (WGS) entry which is preliminary data.</text>
</comment>
<dbReference type="SUPFAM" id="SSF90123">
    <property type="entry name" value="ABC transporter transmembrane region"/>
    <property type="match status" value="1"/>
</dbReference>
<organism evidence="9 10">
    <name type="scientific">Allonocardiopsis opalescens</name>
    <dbReference type="NCBI Taxonomy" id="1144618"/>
    <lineage>
        <taxon>Bacteria</taxon>
        <taxon>Bacillati</taxon>
        <taxon>Actinomycetota</taxon>
        <taxon>Actinomycetes</taxon>
        <taxon>Streptosporangiales</taxon>
        <taxon>Allonocardiopsis</taxon>
    </lineage>
</organism>
<feature type="compositionally biased region" description="Low complexity" evidence="5">
    <location>
        <begin position="427"/>
        <end position="440"/>
    </location>
</feature>
<dbReference type="InterPro" id="IPR036640">
    <property type="entry name" value="ABC1_TM_sf"/>
</dbReference>
<dbReference type="Pfam" id="PF00664">
    <property type="entry name" value="ABC_membrane"/>
    <property type="match status" value="1"/>
</dbReference>
<dbReference type="InterPro" id="IPR011527">
    <property type="entry name" value="ABC1_TM_dom"/>
</dbReference>
<comment type="subcellular location">
    <subcellularLocation>
        <location evidence="1">Cell membrane</location>
        <topology evidence="1">Multi-pass membrane protein</topology>
    </subcellularLocation>
</comment>
<feature type="transmembrane region" description="Helical" evidence="6">
    <location>
        <begin position="161"/>
        <end position="180"/>
    </location>
</feature>
<accession>A0A2T0PZ44</accession>
<evidence type="ECO:0000313" key="10">
    <source>
        <dbReference type="Proteomes" id="UP000237846"/>
    </source>
</evidence>
<feature type="domain" description="ABC transmembrane type-1" evidence="8">
    <location>
        <begin position="24"/>
        <end position="304"/>
    </location>
</feature>
<dbReference type="InterPro" id="IPR039421">
    <property type="entry name" value="Type_1_exporter"/>
</dbReference>
<evidence type="ECO:0000256" key="5">
    <source>
        <dbReference type="SAM" id="MobiDB-lite"/>
    </source>
</evidence>
<feature type="compositionally biased region" description="Low complexity" evidence="5">
    <location>
        <begin position="398"/>
        <end position="417"/>
    </location>
</feature>
<dbReference type="Gene3D" id="1.20.1560.10">
    <property type="entry name" value="ABC transporter type 1, transmembrane domain"/>
    <property type="match status" value="1"/>
</dbReference>
<feature type="compositionally biased region" description="Low complexity" evidence="5">
    <location>
        <begin position="617"/>
        <end position="631"/>
    </location>
</feature>
<gene>
    <name evidence="9" type="ORF">CLV72_107337</name>
</gene>
<evidence type="ECO:0000313" key="9">
    <source>
        <dbReference type="EMBL" id="PRX96814.1"/>
    </source>
</evidence>
<feature type="transmembrane region" description="Helical" evidence="6">
    <location>
        <begin position="23"/>
        <end position="46"/>
    </location>
</feature>
<feature type="transmembrane region" description="Helical" evidence="6">
    <location>
        <begin position="58"/>
        <end position="78"/>
    </location>
</feature>
<name>A0A2T0PZ44_9ACTN</name>
<evidence type="ECO:0000256" key="4">
    <source>
        <dbReference type="ARBA" id="ARBA00023136"/>
    </source>
</evidence>
<evidence type="ECO:0000259" key="8">
    <source>
        <dbReference type="PROSITE" id="PS50929"/>
    </source>
</evidence>
<dbReference type="PROSITE" id="PS50929">
    <property type="entry name" value="ABC_TM1F"/>
    <property type="match status" value="1"/>
</dbReference>
<evidence type="ECO:0000256" key="6">
    <source>
        <dbReference type="SAM" id="Phobius"/>
    </source>
</evidence>
<feature type="region of interest" description="Disordered" evidence="5">
    <location>
        <begin position="482"/>
        <end position="598"/>
    </location>
</feature>
<feature type="compositionally biased region" description="Gly residues" evidence="5">
    <location>
        <begin position="535"/>
        <end position="561"/>
    </location>
</feature>
<dbReference type="Proteomes" id="UP000237846">
    <property type="component" value="Unassembled WGS sequence"/>
</dbReference>
<dbReference type="SUPFAM" id="SSF52540">
    <property type="entry name" value="P-loop containing nucleoside triphosphate hydrolases"/>
    <property type="match status" value="1"/>
</dbReference>
<keyword evidence="3 6" id="KW-1133">Transmembrane helix</keyword>